<dbReference type="GO" id="GO:0015288">
    <property type="term" value="F:porin activity"/>
    <property type="evidence" value="ECO:0007669"/>
    <property type="project" value="UniProtKB-KW"/>
</dbReference>
<dbReference type="OrthoDB" id="5493648at2"/>
<organism evidence="11 12">
    <name type="scientific">Lutibacter agarilyticus</name>
    <dbReference type="NCBI Taxonomy" id="1109740"/>
    <lineage>
        <taxon>Bacteria</taxon>
        <taxon>Pseudomonadati</taxon>
        <taxon>Bacteroidota</taxon>
        <taxon>Flavobacteriia</taxon>
        <taxon>Flavobacteriales</taxon>
        <taxon>Flavobacteriaceae</taxon>
        <taxon>Lutibacter</taxon>
    </lineage>
</organism>
<dbReference type="EMBL" id="FZNT01000003">
    <property type="protein sequence ID" value="SNR48197.1"/>
    <property type="molecule type" value="Genomic_DNA"/>
</dbReference>
<gene>
    <name evidence="11" type="ORF">SAMN06265371_103424</name>
</gene>
<evidence type="ECO:0000256" key="10">
    <source>
        <dbReference type="SAM" id="SignalP"/>
    </source>
</evidence>
<accession>A0A238WNZ9</accession>
<dbReference type="PANTHER" id="PTHR38762:SF1">
    <property type="entry name" value="CRYPTIC OUTER MEMBRANE PORIN BGLH-RELATED"/>
    <property type="match status" value="1"/>
</dbReference>
<evidence type="ECO:0000256" key="4">
    <source>
        <dbReference type="ARBA" id="ARBA00022452"/>
    </source>
</evidence>
<evidence type="ECO:0000256" key="9">
    <source>
        <dbReference type="ARBA" id="ARBA00023237"/>
    </source>
</evidence>
<dbReference type="InterPro" id="IPR050286">
    <property type="entry name" value="G_neg_Bact_CarbUptk_Porin"/>
</dbReference>
<evidence type="ECO:0000313" key="12">
    <source>
        <dbReference type="Proteomes" id="UP000198384"/>
    </source>
</evidence>
<dbReference type="Gene3D" id="2.40.170.10">
    <property type="entry name" value="Porin, LamB type"/>
    <property type="match status" value="1"/>
</dbReference>
<comment type="subcellular location">
    <subcellularLocation>
        <location evidence="1">Cell outer membrane</location>
        <topology evidence="1">Multi-pass membrane protein</topology>
    </subcellularLocation>
</comment>
<protein>
    <submittedName>
        <fullName evidence="11">Maltoporin</fullName>
    </submittedName>
</protein>
<evidence type="ECO:0000256" key="8">
    <source>
        <dbReference type="ARBA" id="ARBA00023136"/>
    </source>
</evidence>
<keyword evidence="9" id="KW-0998">Cell outer membrane</keyword>
<evidence type="ECO:0000256" key="7">
    <source>
        <dbReference type="ARBA" id="ARBA00023114"/>
    </source>
</evidence>
<keyword evidence="10" id="KW-0732">Signal</keyword>
<dbReference type="InterPro" id="IPR003192">
    <property type="entry name" value="Porin_LamB"/>
</dbReference>
<dbReference type="GO" id="GO:0015144">
    <property type="term" value="F:carbohydrate transmembrane transporter activity"/>
    <property type="evidence" value="ECO:0007669"/>
    <property type="project" value="TreeGrafter"/>
</dbReference>
<keyword evidence="8" id="KW-0472">Membrane</keyword>
<keyword evidence="7" id="KW-0626">Porin</keyword>
<name>A0A238WNZ9_9FLAO</name>
<evidence type="ECO:0000256" key="5">
    <source>
        <dbReference type="ARBA" id="ARBA00022692"/>
    </source>
</evidence>
<keyword evidence="12" id="KW-1185">Reference proteome</keyword>
<dbReference type="Proteomes" id="UP000198384">
    <property type="component" value="Unassembled WGS sequence"/>
</dbReference>
<proteinExistence type="inferred from homology"/>
<evidence type="ECO:0000256" key="3">
    <source>
        <dbReference type="ARBA" id="ARBA00022448"/>
    </source>
</evidence>
<reference evidence="11 12" key="1">
    <citation type="submission" date="2017-06" db="EMBL/GenBank/DDBJ databases">
        <authorList>
            <person name="Kim H.J."/>
            <person name="Triplett B.A."/>
        </authorList>
    </citation>
    <scope>NUCLEOTIDE SEQUENCE [LARGE SCALE GENOMIC DNA]</scope>
    <source>
        <strain evidence="11 12">DSM 29150</strain>
    </source>
</reference>
<dbReference type="GO" id="GO:0015774">
    <property type="term" value="P:polysaccharide transport"/>
    <property type="evidence" value="ECO:0007669"/>
    <property type="project" value="TreeGrafter"/>
</dbReference>
<evidence type="ECO:0000256" key="2">
    <source>
        <dbReference type="ARBA" id="ARBA00007055"/>
    </source>
</evidence>
<comment type="similarity">
    <text evidence="2">Belongs to the porin LamB (TC 1.B.3) family.</text>
</comment>
<keyword evidence="4" id="KW-1134">Transmembrane beta strand</keyword>
<dbReference type="PANTHER" id="PTHR38762">
    <property type="entry name" value="CRYPTIC OUTER MEMBRANE PORIN BGLH-RELATED"/>
    <property type="match status" value="1"/>
</dbReference>
<keyword evidence="3" id="KW-0813">Transport</keyword>
<feature type="chain" id="PRO_5013280415" evidence="10">
    <location>
        <begin position="26"/>
        <end position="478"/>
    </location>
</feature>
<feature type="signal peptide" evidence="10">
    <location>
        <begin position="1"/>
        <end position="25"/>
    </location>
</feature>
<keyword evidence="6" id="KW-0406">Ion transport</keyword>
<evidence type="ECO:0000256" key="1">
    <source>
        <dbReference type="ARBA" id="ARBA00004571"/>
    </source>
</evidence>
<dbReference type="SUPFAM" id="SSF56935">
    <property type="entry name" value="Porins"/>
    <property type="match status" value="1"/>
</dbReference>
<dbReference type="GO" id="GO:0009279">
    <property type="term" value="C:cell outer membrane"/>
    <property type="evidence" value="ECO:0007669"/>
    <property type="project" value="UniProtKB-SubCell"/>
</dbReference>
<dbReference type="Pfam" id="PF02264">
    <property type="entry name" value="LamB"/>
    <property type="match status" value="1"/>
</dbReference>
<dbReference type="AlphaFoldDB" id="A0A238WNZ9"/>
<dbReference type="RefSeq" id="WP_089381067.1">
    <property type="nucleotide sequence ID" value="NZ_FZNT01000003.1"/>
</dbReference>
<sequence>MMKFLTSSLFLGLLLVCFITTNMNAQIAYDQVSNKNISVGSYGRVGVDWSFADGRTIGRRLNLNNMGSIGGRLEEQDYLELAPSFHFNPKKGDSTVIHAQVRLSAYSNSLTSFANSSTSSLGGLTFALPEMFVQARNIGGKELNIWVGARLYRGADLHIADHFYFNDHSGQGFGVEYKKTRFASIFVSSTDTTATVPPYFYLNIKTGTPSTGLRQRNVLTLEQDVDFGKSSTVTFLGEYHRMPDGDSEVEIDSVETIVNFPSDHGFVIGARHHVNFTKMKEGSFNDFSIRYGTRIANGGDGGLSKTWLTFGAPDLNSLNFKGAYSLSVVDQAVFNFSDKHTLNPYIVFTLSKGGAATNGLSETYFGKEVYNKKIDFTVGARDEYYISDFFHLITELHFSQRKDGYNPYANVVKFSVAPVYVPTGKRDTWARPHIRFVATVAKYNNFAKETLYSPYLQFAGAKSWGTYFGFKTEWWVWN</sequence>
<evidence type="ECO:0000256" key="6">
    <source>
        <dbReference type="ARBA" id="ARBA00023065"/>
    </source>
</evidence>
<dbReference type="GO" id="GO:0046930">
    <property type="term" value="C:pore complex"/>
    <property type="evidence" value="ECO:0007669"/>
    <property type="project" value="UniProtKB-KW"/>
</dbReference>
<evidence type="ECO:0000313" key="11">
    <source>
        <dbReference type="EMBL" id="SNR48197.1"/>
    </source>
</evidence>
<dbReference type="GO" id="GO:0006811">
    <property type="term" value="P:monoatomic ion transport"/>
    <property type="evidence" value="ECO:0007669"/>
    <property type="project" value="UniProtKB-KW"/>
</dbReference>
<keyword evidence="5" id="KW-0812">Transmembrane</keyword>
<dbReference type="InterPro" id="IPR036998">
    <property type="entry name" value="Porin_LamB_sf"/>
</dbReference>